<keyword evidence="5" id="KW-1185">Reference proteome</keyword>
<dbReference type="STRING" id="68170.GCA_000974445_06416"/>
<dbReference type="CDD" id="cd04496">
    <property type="entry name" value="SSB_OBF"/>
    <property type="match status" value="1"/>
</dbReference>
<gene>
    <name evidence="4" type="ORF">UK23_24580</name>
</gene>
<evidence type="ECO:0000256" key="2">
    <source>
        <dbReference type="PROSITE-ProRule" id="PRU00252"/>
    </source>
</evidence>
<dbReference type="GO" id="GO:0009295">
    <property type="term" value="C:nucleoid"/>
    <property type="evidence" value="ECO:0007669"/>
    <property type="project" value="TreeGrafter"/>
</dbReference>
<evidence type="ECO:0000313" key="5">
    <source>
        <dbReference type="Proteomes" id="UP000033393"/>
    </source>
</evidence>
<dbReference type="Proteomes" id="UP000033393">
    <property type="component" value="Unassembled WGS sequence"/>
</dbReference>
<evidence type="ECO:0000256" key="3">
    <source>
        <dbReference type="RuleBase" id="RU000524"/>
    </source>
</evidence>
<organism evidence="4 5">
    <name type="scientific">Lentzea aerocolonigenes</name>
    <name type="common">Lechevalieria aerocolonigenes</name>
    <name type="synonym">Saccharothrix aerocolonigenes</name>
    <dbReference type="NCBI Taxonomy" id="68170"/>
    <lineage>
        <taxon>Bacteria</taxon>
        <taxon>Bacillati</taxon>
        <taxon>Actinomycetota</taxon>
        <taxon>Actinomycetes</taxon>
        <taxon>Pseudonocardiales</taxon>
        <taxon>Pseudonocardiaceae</taxon>
        <taxon>Lentzea</taxon>
    </lineage>
</organism>
<dbReference type="AlphaFoldDB" id="A0A0F0GWP1"/>
<accession>A0A0F0GWP1</accession>
<evidence type="ECO:0000313" key="4">
    <source>
        <dbReference type="EMBL" id="KJK45858.1"/>
    </source>
</evidence>
<dbReference type="SUPFAM" id="SSF50249">
    <property type="entry name" value="Nucleic acid-binding proteins"/>
    <property type="match status" value="1"/>
</dbReference>
<dbReference type="Pfam" id="PF00436">
    <property type="entry name" value="SSB"/>
    <property type="match status" value="1"/>
</dbReference>
<name>A0A0F0GWP1_LENAE</name>
<reference evidence="4 5" key="1">
    <citation type="submission" date="2015-02" db="EMBL/GenBank/DDBJ databases">
        <authorList>
            <person name="Ju K.-S."/>
            <person name="Doroghazi J.R."/>
            <person name="Metcalf W."/>
        </authorList>
    </citation>
    <scope>NUCLEOTIDE SEQUENCE [LARGE SCALE GENOMIC DNA]</scope>
    <source>
        <strain evidence="4 5">NRRL B-16140</strain>
    </source>
</reference>
<dbReference type="PANTHER" id="PTHR10302:SF27">
    <property type="entry name" value="SINGLE-STRANDED DNA-BINDING PROTEIN"/>
    <property type="match status" value="1"/>
</dbReference>
<dbReference type="PANTHER" id="PTHR10302">
    <property type="entry name" value="SINGLE-STRANDED DNA-BINDING PROTEIN"/>
    <property type="match status" value="1"/>
</dbReference>
<keyword evidence="1 2" id="KW-0238">DNA-binding</keyword>
<sequence length="137" mass="15285">MSWNSTVITVVGTVTGDITYRHGEEGKTSAFFRMASTERRYNTSLGDWEDGETIWLGVSCWRKLADSVKTTLSKGDPVIVQGKLRMRYYEKDDVKRSSLSLDALHVGLDLSRVQSLGSTPVVEPRVGEDLVEEAIPF</sequence>
<comment type="caution">
    <text evidence="4">The sequence shown here is derived from an EMBL/GenBank/DDBJ whole genome shotgun (WGS) entry which is preliminary data.</text>
</comment>
<dbReference type="EMBL" id="JYJG01000194">
    <property type="protein sequence ID" value="KJK45858.1"/>
    <property type="molecule type" value="Genomic_DNA"/>
</dbReference>
<dbReference type="GO" id="GO:0003697">
    <property type="term" value="F:single-stranded DNA binding"/>
    <property type="evidence" value="ECO:0007669"/>
    <property type="project" value="InterPro"/>
</dbReference>
<dbReference type="PROSITE" id="PS50935">
    <property type="entry name" value="SSB"/>
    <property type="match status" value="1"/>
</dbReference>
<dbReference type="Gene3D" id="2.40.50.140">
    <property type="entry name" value="Nucleic acid-binding proteins"/>
    <property type="match status" value="1"/>
</dbReference>
<dbReference type="OrthoDB" id="9809878at2"/>
<dbReference type="GO" id="GO:0006260">
    <property type="term" value="P:DNA replication"/>
    <property type="evidence" value="ECO:0007669"/>
    <property type="project" value="InterPro"/>
</dbReference>
<dbReference type="InterPro" id="IPR012340">
    <property type="entry name" value="NA-bd_OB-fold"/>
</dbReference>
<dbReference type="NCBIfam" id="TIGR00621">
    <property type="entry name" value="ssb"/>
    <property type="match status" value="1"/>
</dbReference>
<proteinExistence type="predicted"/>
<dbReference type="PATRIC" id="fig|68170.10.peg.6106"/>
<dbReference type="InterPro" id="IPR011344">
    <property type="entry name" value="ssDNA-bd"/>
</dbReference>
<protein>
    <recommendedName>
        <fullName evidence="3">Single-stranded DNA-binding protein</fullName>
    </recommendedName>
</protein>
<dbReference type="InterPro" id="IPR000424">
    <property type="entry name" value="Primosome_PriB/ssb"/>
</dbReference>
<evidence type="ECO:0000256" key="1">
    <source>
        <dbReference type="ARBA" id="ARBA00023125"/>
    </source>
</evidence>